<evidence type="ECO:0000256" key="1">
    <source>
        <dbReference type="SAM" id="Phobius"/>
    </source>
</evidence>
<sequence>MAQVSQNAVLICVEGWGVAGESSPDKGNAILNADTPWMNLCLLIIVLAFQEVYMFSAGEKEKHKDGYVWVYL</sequence>
<name>A0A9P8G690_AURME</name>
<evidence type="ECO:0000313" key="2">
    <source>
        <dbReference type="EMBL" id="KAH0209396.1"/>
    </source>
</evidence>
<keyword evidence="1" id="KW-0812">Transmembrane</keyword>
<comment type="caution">
    <text evidence="2">The sequence shown here is derived from an EMBL/GenBank/DDBJ whole genome shotgun (WGS) entry which is preliminary data.</text>
</comment>
<accession>A0A9P8G690</accession>
<dbReference type="InterPro" id="IPR017850">
    <property type="entry name" value="Alkaline_phosphatase_core_sf"/>
</dbReference>
<keyword evidence="1" id="KW-1133">Transmembrane helix</keyword>
<dbReference type="Gene3D" id="3.40.720.10">
    <property type="entry name" value="Alkaline Phosphatase, subunit A"/>
    <property type="match status" value="1"/>
</dbReference>
<dbReference type="EMBL" id="JAHFYH010000254">
    <property type="protein sequence ID" value="KAH0209396.1"/>
    <property type="molecule type" value="Genomic_DNA"/>
</dbReference>
<feature type="non-terminal residue" evidence="2">
    <location>
        <position position="72"/>
    </location>
</feature>
<dbReference type="AlphaFoldDB" id="A0A9P8G690"/>
<keyword evidence="1" id="KW-0472">Membrane</keyword>
<proteinExistence type="predicted"/>
<reference evidence="2" key="1">
    <citation type="journal article" date="2021" name="J Fungi (Basel)">
        <title>Virulence traits and population genomics of the black yeast Aureobasidium melanogenum.</title>
        <authorList>
            <person name="Cernosa A."/>
            <person name="Sun X."/>
            <person name="Gostincar C."/>
            <person name="Fang C."/>
            <person name="Gunde-Cimerman N."/>
            <person name="Song Z."/>
        </authorList>
    </citation>
    <scope>NUCLEOTIDE SEQUENCE</scope>
    <source>
        <strain evidence="2">EXF-8016</strain>
    </source>
</reference>
<dbReference type="Proteomes" id="UP000767238">
    <property type="component" value="Unassembled WGS sequence"/>
</dbReference>
<evidence type="ECO:0000313" key="3">
    <source>
        <dbReference type="Proteomes" id="UP000767238"/>
    </source>
</evidence>
<gene>
    <name evidence="2" type="ORF">KCV03_g10322</name>
</gene>
<reference evidence="2" key="2">
    <citation type="submission" date="2021-08" db="EMBL/GenBank/DDBJ databases">
        <authorList>
            <person name="Gostincar C."/>
            <person name="Sun X."/>
            <person name="Song Z."/>
            <person name="Gunde-Cimerman N."/>
        </authorList>
    </citation>
    <scope>NUCLEOTIDE SEQUENCE</scope>
    <source>
        <strain evidence="2">EXF-8016</strain>
    </source>
</reference>
<feature type="transmembrane region" description="Helical" evidence="1">
    <location>
        <begin position="37"/>
        <end position="55"/>
    </location>
</feature>
<protein>
    <submittedName>
        <fullName evidence="2">Uncharacterized protein</fullName>
    </submittedName>
</protein>
<organism evidence="2 3">
    <name type="scientific">Aureobasidium melanogenum</name>
    <name type="common">Aureobasidium pullulans var. melanogenum</name>
    <dbReference type="NCBI Taxonomy" id="46634"/>
    <lineage>
        <taxon>Eukaryota</taxon>
        <taxon>Fungi</taxon>
        <taxon>Dikarya</taxon>
        <taxon>Ascomycota</taxon>
        <taxon>Pezizomycotina</taxon>
        <taxon>Dothideomycetes</taxon>
        <taxon>Dothideomycetidae</taxon>
        <taxon>Dothideales</taxon>
        <taxon>Saccotheciaceae</taxon>
        <taxon>Aureobasidium</taxon>
    </lineage>
</organism>